<dbReference type="InterPro" id="IPR008530">
    <property type="entry name" value="CCDC22"/>
</dbReference>
<keyword evidence="2" id="KW-0175">Coiled coil</keyword>
<gene>
    <name evidence="5" type="ORF">CCR75_005857</name>
</gene>
<organism evidence="5 6">
    <name type="scientific">Bremia lactucae</name>
    <name type="common">Lettuce downy mildew</name>
    <dbReference type="NCBI Taxonomy" id="4779"/>
    <lineage>
        <taxon>Eukaryota</taxon>
        <taxon>Sar</taxon>
        <taxon>Stramenopiles</taxon>
        <taxon>Oomycota</taxon>
        <taxon>Peronosporomycetes</taxon>
        <taxon>Peronosporales</taxon>
        <taxon>Peronosporaceae</taxon>
        <taxon>Bremia</taxon>
    </lineage>
</organism>
<evidence type="ECO:0008006" key="7">
    <source>
        <dbReference type="Google" id="ProtNLM"/>
    </source>
</evidence>
<evidence type="ECO:0000259" key="3">
    <source>
        <dbReference type="Pfam" id="PF05667"/>
    </source>
</evidence>
<dbReference type="InterPro" id="IPR048349">
    <property type="entry name" value="CCDC22_N"/>
</dbReference>
<comment type="caution">
    <text evidence="5">The sequence shown here is derived from an EMBL/GenBank/DDBJ whole genome shotgun (WGS) entry which is preliminary data.</text>
</comment>
<protein>
    <recommendedName>
        <fullName evidence="7">Coiled-coil domain-containing protein 22 homolog</fullName>
    </recommendedName>
</protein>
<dbReference type="RefSeq" id="XP_067815510.1">
    <property type="nucleotide sequence ID" value="XM_067963931.1"/>
</dbReference>
<feature type="coiled-coil region" evidence="2">
    <location>
        <begin position="284"/>
        <end position="346"/>
    </location>
</feature>
<name>A0A976FFY2_BRELC</name>
<reference evidence="5 6" key="1">
    <citation type="journal article" date="2021" name="Genome Biol.">
        <title>AFLAP: assembly-free linkage analysis pipeline using k-mers from genome sequencing data.</title>
        <authorList>
            <person name="Fletcher K."/>
            <person name="Zhang L."/>
            <person name="Gil J."/>
            <person name="Han R."/>
            <person name="Cavanaugh K."/>
            <person name="Michelmore R."/>
        </authorList>
    </citation>
    <scope>NUCLEOTIDE SEQUENCE [LARGE SCALE GENOMIC DNA]</scope>
    <source>
        <strain evidence="5 6">SF5</strain>
    </source>
</reference>
<feature type="domain" description="CCDC22 N-terminal" evidence="4">
    <location>
        <begin position="1"/>
        <end position="111"/>
    </location>
</feature>
<keyword evidence="6" id="KW-1185">Reference proteome</keyword>
<dbReference type="OrthoDB" id="10266736at2759"/>
<evidence type="ECO:0000256" key="1">
    <source>
        <dbReference type="ARBA" id="ARBA00006438"/>
    </source>
</evidence>
<evidence type="ECO:0000313" key="6">
    <source>
        <dbReference type="Proteomes" id="UP000294530"/>
    </source>
</evidence>
<dbReference type="Pfam" id="PF05667">
    <property type="entry name" value="CCDC22_CC"/>
    <property type="match status" value="1"/>
</dbReference>
<dbReference type="Pfam" id="PF21674">
    <property type="entry name" value="CCDC22_N"/>
    <property type="match status" value="1"/>
</dbReference>
<evidence type="ECO:0000256" key="2">
    <source>
        <dbReference type="SAM" id="Coils"/>
    </source>
</evidence>
<dbReference type="AlphaFoldDB" id="A0A976FFY2"/>
<proteinExistence type="inferred from homology"/>
<accession>A0A976FFY2</accession>
<sequence>MAAADASIYAALQQRGWLEGDANWTVADLSSDALIVIVLKFLTQLQDASYHLPRAEAKAPFGVAARHRVGSQLAKILKELGYAGDCGYNHFLYPSENETRNILLWLVGKLPRSELAAATQVKLSQSDILQKEVLADIFTNWKQEKTLYLLPNLDVKGLRGFQKLCLKTSPLELPWKRHAKTTDRMFKDFPKDSIKSTSLLEALAIIKCDNIMFLRNDFEDVANKEMSDSFQLTDAAKNNEFGTPFPQPVAIQSLAGTSVAPEKSFIGGSKEEGPSFSFSHEMETKKEEQSLKHLQKQIDDTNERIAAMREVLDRKRNKLHKVEHNILEIQTTKQQLQTQLARQQQLLTLLPQASANIAKLEALCQSNVEKKMAITQQTAILRGPLLKEYAALQDQKASRKAQCRQYIHEIHAFRNEMLDMTETIHQKMETMQGLEKKQQLAERSKKKDVMTRTMYLSRIMEIIQQVYKQKHEISKILNDVKNLQRELKAVSEKLQRSKAVADETLYRAATKSKRSNNIKTEAYIDCYRKFAHVCELFEELVLVIGDAGKKENAARDLRAWISQLEARESSSQMPNLLADLQSVRLENDSCQIKLRRLSGKS</sequence>
<evidence type="ECO:0000259" key="4">
    <source>
        <dbReference type="Pfam" id="PF21674"/>
    </source>
</evidence>
<comment type="similarity">
    <text evidence="1">Belongs to the CCDC22 family.</text>
</comment>
<feature type="coiled-coil region" evidence="2">
    <location>
        <begin position="473"/>
        <end position="500"/>
    </location>
</feature>
<dbReference type="GO" id="GO:0097602">
    <property type="term" value="F:cullin family protein binding"/>
    <property type="evidence" value="ECO:0007669"/>
    <property type="project" value="TreeGrafter"/>
</dbReference>
<dbReference type="Proteomes" id="UP000294530">
    <property type="component" value="Unassembled WGS sequence"/>
</dbReference>
<dbReference type="KEGG" id="blac:94349602"/>
<dbReference type="EMBL" id="SHOA02000008">
    <property type="protein sequence ID" value="TDH66011.1"/>
    <property type="molecule type" value="Genomic_DNA"/>
</dbReference>
<dbReference type="GeneID" id="94349602"/>
<feature type="domain" description="CCDC22 coiled-coil" evidence="3">
    <location>
        <begin position="276"/>
        <end position="566"/>
    </location>
</feature>
<dbReference type="PANTHER" id="PTHR15668">
    <property type="entry name" value="JM1 PROTEIN"/>
    <property type="match status" value="1"/>
</dbReference>
<evidence type="ECO:0000313" key="5">
    <source>
        <dbReference type="EMBL" id="TDH66011.1"/>
    </source>
</evidence>
<dbReference type="PANTHER" id="PTHR15668:SF4">
    <property type="entry name" value="COILED-COIL DOMAIN-CONTAINING PROTEIN 22"/>
    <property type="match status" value="1"/>
</dbReference>
<dbReference type="GO" id="GO:2000060">
    <property type="term" value="P:positive regulation of ubiquitin-dependent protein catabolic process"/>
    <property type="evidence" value="ECO:0007669"/>
    <property type="project" value="TreeGrafter"/>
</dbReference>
<dbReference type="InterPro" id="IPR048348">
    <property type="entry name" value="CCDC22_CC"/>
</dbReference>